<dbReference type="EMBL" id="SFCC01000010">
    <property type="protein sequence ID" value="RZQ62015.1"/>
    <property type="molecule type" value="Genomic_DNA"/>
</dbReference>
<dbReference type="PROSITE" id="PS50995">
    <property type="entry name" value="HTH_MARR_2"/>
    <property type="match status" value="1"/>
</dbReference>
<dbReference type="SUPFAM" id="SSF46785">
    <property type="entry name" value="Winged helix' DNA-binding domain"/>
    <property type="match status" value="1"/>
</dbReference>
<evidence type="ECO:0000313" key="3">
    <source>
        <dbReference type="Proteomes" id="UP000292003"/>
    </source>
</evidence>
<organism evidence="2 3">
    <name type="scientific">Amycolatopsis suaedae</name>
    <dbReference type="NCBI Taxonomy" id="2510978"/>
    <lineage>
        <taxon>Bacteria</taxon>
        <taxon>Bacillati</taxon>
        <taxon>Actinomycetota</taxon>
        <taxon>Actinomycetes</taxon>
        <taxon>Pseudonocardiales</taxon>
        <taxon>Pseudonocardiaceae</taxon>
        <taxon>Amycolatopsis</taxon>
    </lineage>
</organism>
<dbReference type="Proteomes" id="UP000292003">
    <property type="component" value="Unassembled WGS sequence"/>
</dbReference>
<dbReference type="InterPro" id="IPR036390">
    <property type="entry name" value="WH_DNA-bd_sf"/>
</dbReference>
<dbReference type="PANTHER" id="PTHR33164">
    <property type="entry name" value="TRANSCRIPTIONAL REGULATOR, MARR FAMILY"/>
    <property type="match status" value="1"/>
</dbReference>
<dbReference type="AlphaFoldDB" id="A0A4V2ELL8"/>
<sequence>MSEPRWLTDSELLAWRSYIVATLLLRQRLHRDLAETHDVSLIDYEVLVVLSAHPEGRMRMSELAGMLGSTKSRLSHQVRRMEAGGLVRRVADPEDKRGVVTELTAEGANLLRAAAPTHVEGVRANLIDLLSEEEQAVLTDVFSRVHRKLGGADWPAG</sequence>
<dbReference type="PANTHER" id="PTHR33164:SF99">
    <property type="entry name" value="MARR FAMILY REGULATORY PROTEIN"/>
    <property type="match status" value="1"/>
</dbReference>
<reference evidence="2 3" key="1">
    <citation type="submission" date="2019-02" db="EMBL/GenBank/DDBJ databases">
        <title>Draft genome sequence of Amycolatopsis sp. 8-3EHSu isolated from roots of Suaeda maritima.</title>
        <authorList>
            <person name="Duangmal K."/>
            <person name="Chantavorakit T."/>
        </authorList>
    </citation>
    <scope>NUCLEOTIDE SEQUENCE [LARGE SCALE GENOMIC DNA]</scope>
    <source>
        <strain evidence="2 3">8-3EHSu</strain>
    </source>
</reference>
<dbReference type="RefSeq" id="WP_130477107.1">
    <property type="nucleotide sequence ID" value="NZ_SFCC01000010.1"/>
</dbReference>
<comment type="caution">
    <text evidence="2">The sequence shown here is derived from an EMBL/GenBank/DDBJ whole genome shotgun (WGS) entry which is preliminary data.</text>
</comment>
<protein>
    <submittedName>
        <fullName evidence="2">MarR family transcriptional regulator</fullName>
    </submittedName>
</protein>
<dbReference type="SMART" id="SM00347">
    <property type="entry name" value="HTH_MARR"/>
    <property type="match status" value="1"/>
</dbReference>
<dbReference type="OrthoDB" id="3254910at2"/>
<dbReference type="GO" id="GO:0006950">
    <property type="term" value="P:response to stress"/>
    <property type="evidence" value="ECO:0007669"/>
    <property type="project" value="TreeGrafter"/>
</dbReference>
<evidence type="ECO:0000259" key="1">
    <source>
        <dbReference type="PROSITE" id="PS50995"/>
    </source>
</evidence>
<gene>
    <name evidence="2" type="ORF">EWH70_20690</name>
</gene>
<evidence type="ECO:0000313" key="2">
    <source>
        <dbReference type="EMBL" id="RZQ62015.1"/>
    </source>
</evidence>
<accession>A0A4V2ELL8</accession>
<dbReference type="GO" id="GO:0003700">
    <property type="term" value="F:DNA-binding transcription factor activity"/>
    <property type="evidence" value="ECO:0007669"/>
    <property type="project" value="InterPro"/>
</dbReference>
<dbReference type="PRINTS" id="PR00598">
    <property type="entry name" value="HTHMARR"/>
</dbReference>
<feature type="domain" description="HTH marR-type" evidence="1">
    <location>
        <begin position="9"/>
        <end position="147"/>
    </location>
</feature>
<keyword evidence="3" id="KW-1185">Reference proteome</keyword>
<dbReference type="Gene3D" id="1.10.10.10">
    <property type="entry name" value="Winged helix-like DNA-binding domain superfamily/Winged helix DNA-binding domain"/>
    <property type="match status" value="1"/>
</dbReference>
<name>A0A4V2ELL8_9PSEU</name>
<dbReference type="Pfam" id="PF12802">
    <property type="entry name" value="MarR_2"/>
    <property type="match status" value="1"/>
</dbReference>
<dbReference type="InterPro" id="IPR000835">
    <property type="entry name" value="HTH_MarR-typ"/>
</dbReference>
<dbReference type="InterPro" id="IPR039422">
    <property type="entry name" value="MarR/SlyA-like"/>
</dbReference>
<dbReference type="InterPro" id="IPR036388">
    <property type="entry name" value="WH-like_DNA-bd_sf"/>
</dbReference>
<proteinExistence type="predicted"/>